<name>A0A9Q0J1I1_9ROSI</name>
<keyword evidence="3" id="KW-1185">Reference proteome</keyword>
<proteinExistence type="predicted"/>
<evidence type="ECO:0000313" key="3">
    <source>
        <dbReference type="Proteomes" id="UP001141552"/>
    </source>
</evidence>
<organism evidence="2 3">
    <name type="scientific">Turnera subulata</name>
    <dbReference type="NCBI Taxonomy" id="218843"/>
    <lineage>
        <taxon>Eukaryota</taxon>
        <taxon>Viridiplantae</taxon>
        <taxon>Streptophyta</taxon>
        <taxon>Embryophyta</taxon>
        <taxon>Tracheophyta</taxon>
        <taxon>Spermatophyta</taxon>
        <taxon>Magnoliopsida</taxon>
        <taxon>eudicotyledons</taxon>
        <taxon>Gunneridae</taxon>
        <taxon>Pentapetalae</taxon>
        <taxon>rosids</taxon>
        <taxon>fabids</taxon>
        <taxon>Malpighiales</taxon>
        <taxon>Passifloraceae</taxon>
        <taxon>Turnera</taxon>
    </lineage>
</organism>
<evidence type="ECO:0000256" key="1">
    <source>
        <dbReference type="SAM" id="MobiDB-lite"/>
    </source>
</evidence>
<gene>
    <name evidence="2" type="ORF">Tsubulata_031295</name>
</gene>
<dbReference type="Proteomes" id="UP001141552">
    <property type="component" value="Unassembled WGS sequence"/>
</dbReference>
<protein>
    <submittedName>
        <fullName evidence="2">Uncharacterized protein</fullName>
    </submittedName>
</protein>
<dbReference type="PANTHER" id="PTHR38390">
    <property type="entry name" value="OS01G0103900 PROTEIN"/>
    <property type="match status" value="1"/>
</dbReference>
<dbReference type="PANTHER" id="PTHR38390:SF2">
    <property type="entry name" value="OS01G0103900 PROTEIN"/>
    <property type="match status" value="1"/>
</dbReference>
<sequence length="790" mass="88025">MKPPPDARTSIQSATVHLVVAAPTCSATQDAFFPRLTPPPQLPPFRYCGSTQEQRRLIRAKNIAHPERIVVEEEDQGAEEEEEEEEEEMVMLCFVLDLCGLSPPLLGNLKQCLLQLANLYAISSSSSSRNQSESLRDKIGVCYLSRNRISSSPELKIAYSPSGTFSLRDFHHAVNNLPADAFLPEINGSGALGRHDVKLSSILSDQVLYSWGGKDIMRKVIVLSSNFPENIDSAMKKILTDAADKCVSLEFIMFEQSSSHLENMQENVNCFVRSLSDLDNCSFQTCLPGLNAKLHVLLCLISLFSVVYGWNLISGSNNQIAEIGVFHGLLKRWIQELKEDMEEPLQARFIFKTDLMGSLNHISCSLSTSVNQIIDGFTTFETCKCHGALLDITVQDKKRLCCPITGHDLGISDVNNNSVKVGDRTVLFMPSIQRTFNLQQVSSPVIFNVIERTNMRTLSEGIIFGSSYFVTPSAGQDELETSSDQMDLSELNAQRYPEYCFHVSGLGCDLAVFQGICSSLHSMDQGLICSSYCNTETMREAAFYCYYVLQPSDNGPMLLRRVAGSEEVLPIPDVNQLVDATLTKEIQNSIQASLLKVELRDYNPLLHERGFHQKLTLLIKESLQFGSIPPKLEETTIELNSNQPDSSEVIVIDAVAVEEETPILDLTTTEDNTTASIAEEWEQLVVNEAPTIYSPTCISKPKVDQLLLSSPDSTRQLDAKTSRILERLEVPRQLKTKSISPIVTSSRLSETCAPPKKPLIPFQPTHRTDQTVTSSQLMKPNFQRLKRKHK</sequence>
<feature type="region of interest" description="Disordered" evidence="1">
    <location>
        <begin position="746"/>
        <end position="774"/>
    </location>
</feature>
<comment type="caution">
    <text evidence="2">The sequence shown here is derived from an EMBL/GenBank/DDBJ whole genome shotgun (WGS) entry which is preliminary data.</text>
</comment>
<dbReference type="AlphaFoldDB" id="A0A9Q0J1I1"/>
<reference evidence="2" key="1">
    <citation type="submission" date="2022-02" db="EMBL/GenBank/DDBJ databases">
        <authorList>
            <person name="Henning P.M."/>
            <person name="McCubbin A.G."/>
            <person name="Shore J.S."/>
        </authorList>
    </citation>
    <scope>NUCLEOTIDE SEQUENCE</scope>
    <source>
        <strain evidence="2">F60SS</strain>
        <tissue evidence="2">Leaves</tissue>
    </source>
</reference>
<dbReference type="EMBL" id="JAKUCV010007229">
    <property type="protein sequence ID" value="KAJ4824265.1"/>
    <property type="molecule type" value="Genomic_DNA"/>
</dbReference>
<reference evidence="2" key="2">
    <citation type="journal article" date="2023" name="Plants (Basel)">
        <title>Annotation of the Turnera subulata (Passifloraceae) Draft Genome Reveals the S-Locus Evolved after the Divergence of Turneroideae from Passifloroideae in a Stepwise Manner.</title>
        <authorList>
            <person name="Henning P.M."/>
            <person name="Roalson E.H."/>
            <person name="Mir W."/>
            <person name="McCubbin A.G."/>
            <person name="Shore J.S."/>
        </authorList>
    </citation>
    <scope>NUCLEOTIDE SEQUENCE</scope>
    <source>
        <strain evidence="2">F60SS</strain>
    </source>
</reference>
<dbReference type="OrthoDB" id="1906673at2759"/>
<accession>A0A9Q0J1I1</accession>
<evidence type="ECO:0000313" key="2">
    <source>
        <dbReference type="EMBL" id="KAJ4824265.1"/>
    </source>
</evidence>